<evidence type="ECO:0000256" key="2">
    <source>
        <dbReference type="ARBA" id="ARBA00023125"/>
    </source>
</evidence>
<dbReference type="InterPro" id="IPR012340">
    <property type="entry name" value="NA-bd_OB-fold"/>
</dbReference>
<evidence type="ECO:0000313" key="4">
    <source>
        <dbReference type="EMBL" id="MCF7220396.1"/>
    </source>
</evidence>
<keyword evidence="2 4" id="KW-0238">DNA-binding</keyword>
<evidence type="ECO:0000256" key="1">
    <source>
        <dbReference type="ARBA" id="ARBA00022705"/>
    </source>
</evidence>
<dbReference type="Pfam" id="PF02303">
    <property type="entry name" value="Phage_DNA_bind"/>
    <property type="match status" value="1"/>
</dbReference>
<proteinExistence type="predicted"/>
<gene>
    <name evidence="4" type="ORF">L3V18_01125</name>
</gene>
<evidence type="ECO:0000313" key="5">
    <source>
        <dbReference type="Proteomes" id="UP001430796"/>
    </source>
</evidence>
<dbReference type="Proteomes" id="UP001430796">
    <property type="component" value="Unassembled WGS sequence"/>
</dbReference>
<comment type="caution">
    <text evidence="4">The sequence shown here is derived from an EMBL/GenBank/DDBJ whole genome shotgun (WGS) entry which is preliminary data.</text>
</comment>
<protein>
    <recommendedName>
        <fullName evidence="3">Single-stranded DNA-binding protein</fullName>
    </recommendedName>
</protein>
<dbReference type="EMBL" id="JAKJPO010000001">
    <property type="protein sequence ID" value="MCF7220396.1"/>
    <property type="molecule type" value="Genomic_DNA"/>
</dbReference>
<keyword evidence="5" id="KW-1185">Reference proteome</keyword>
<organism evidence="4 5">
    <name type="scientific">Marilutibacter chinensis</name>
    <dbReference type="NCBI Taxonomy" id="2912247"/>
    <lineage>
        <taxon>Bacteria</taxon>
        <taxon>Pseudomonadati</taxon>
        <taxon>Pseudomonadota</taxon>
        <taxon>Gammaproteobacteria</taxon>
        <taxon>Lysobacterales</taxon>
        <taxon>Lysobacteraceae</taxon>
        <taxon>Marilutibacter</taxon>
    </lineage>
</organism>
<keyword evidence="1" id="KW-0235">DNA replication</keyword>
<dbReference type="SUPFAM" id="SSF50249">
    <property type="entry name" value="Nucleic acid-binding proteins"/>
    <property type="match status" value="1"/>
</dbReference>
<accession>A0ABS9HN11</accession>
<dbReference type="Gene3D" id="2.40.50.140">
    <property type="entry name" value="Nucleic acid-binding proteins"/>
    <property type="match status" value="1"/>
</dbReference>
<name>A0ABS9HN11_9GAMM</name>
<dbReference type="GO" id="GO:0003677">
    <property type="term" value="F:DNA binding"/>
    <property type="evidence" value="ECO:0007669"/>
    <property type="project" value="UniProtKB-KW"/>
</dbReference>
<dbReference type="InterPro" id="IPR003512">
    <property type="entry name" value="Phage_M13_G5P_DNA-bd"/>
</dbReference>
<dbReference type="RefSeq" id="WP_237052785.1">
    <property type="nucleotide sequence ID" value="NZ_JAKJPO010000001.1"/>
</dbReference>
<sequence>MNMHVRVVIQSTNTNRPSEFKGRRYGWQNAAIFNGGDFPLPFGVHVELGHEYPPGEYTIDPVSYQLDERGNLRLKGIKLLPVGGNSKAAKAT</sequence>
<evidence type="ECO:0000256" key="3">
    <source>
        <dbReference type="ARBA" id="ARBA00030596"/>
    </source>
</evidence>
<reference evidence="4" key="1">
    <citation type="submission" date="2022-01" db="EMBL/GenBank/DDBJ databases">
        <title>Lysobacter chinensis sp. nov., a bacterium isolated from cow dung compost.</title>
        <authorList>
            <person name="Liu Y."/>
        </authorList>
    </citation>
    <scope>NUCLEOTIDE SEQUENCE</scope>
    <source>
        <strain evidence="4">TLK-CK17</strain>
    </source>
</reference>
<reference evidence="4" key="2">
    <citation type="submission" date="2022-01" db="EMBL/GenBank/DDBJ databases">
        <authorList>
            <person name="Zhou L.Y."/>
        </authorList>
    </citation>
    <scope>NUCLEOTIDE SEQUENCE</scope>
    <source>
        <strain evidence="4">TLK-CK17</strain>
    </source>
</reference>